<protein>
    <submittedName>
        <fullName evidence="2">HdeD family acid-resistance protein</fullName>
    </submittedName>
</protein>
<feature type="transmembrane region" description="Helical" evidence="1">
    <location>
        <begin position="127"/>
        <end position="145"/>
    </location>
</feature>
<name>A0AAU9CNV4_9LACO</name>
<dbReference type="InterPro" id="IPR005325">
    <property type="entry name" value="DUF308_memb"/>
</dbReference>
<keyword evidence="1" id="KW-1133">Transmembrane helix</keyword>
<feature type="transmembrane region" description="Helical" evidence="1">
    <location>
        <begin position="12"/>
        <end position="32"/>
    </location>
</feature>
<accession>A0AAU9CNV4</accession>
<dbReference type="AlphaFoldDB" id="A0AAU9CNV4"/>
<keyword evidence="3" id="KW-1185">Reference proteome</keyword>
<gene>
    <name evidence="2" type="ORF">KIMC2_01810</name>
</gene>
<dbReference type="RefSeq" id="WP_317697099.1">
    <property type="nucleotide sequence ID" value="NZ_AP026801.1"/>
</dbReference>
<dbReference type="PANTHER" id="PTHR34989">
    <property type="entry name" value="PROTEIN HDED"/>
    <property type="match status" value="1"/>
</dbReference>
<dbReference type="Proteomes" id="UP001321804">
    <property type="component" value="Chromosome"/>
</dbReference>
<evidence type="ECO:0000313" key="3">
    <source>
        <dbReference type="Proteomes" id="UP001321804"/>
    </source>
</evidence>
<feature type="transmembrane region" description="Helical" evidence="1">
    <location>
        <begin position="98"/>
        <end position="120"/>
    </location>
</feature>
<proteinExistence type="predicted"/>
<dbReference type="KEGG" id="xak:KIMC2_01810"/>
<reference evidence="2 3" key="1">
    <citation type="journal article" date="2023" name="Microbiol. Spectr.">
        <title>Symbiosis of Carpenter Bees with Uncharacterized Lactic Acid Bacteria Showing NAD Auxotrophy.</title>
        <authorList>
            <person name="Kawasaki S."/>
            <person name="Ozawa K."/>
            <person name="Mori T."/>
            <person name="Yamamoto A."/>
            <person name="Ito M."/>
            <person name="Ohkuma M."/>
            <person name="Sakamoto M."/>
            <person name="Matsutani M."/>
        </authorList>
    </citation>
    <scope>NUCLEOTIDE SEQUENCE [LARGE SCALE GENOMIC DNA]</scope>
    <source>
        <strain evidence="2 3">KimC2</strain>
    </source>
</reference>
<dbReference type="InterPro" id="IPR052712">
    <property type="entry name" value="Acid_resist_chaperone_HdeD"/>
</dbReference>
<dbReference type="Pfam" id="PF03729">
    <property type="entry name" value="DUF308"/>
    <property type="match status" value="2"/>
</dbReference>
<keyword evidence="1" id="KW-0812">Transmembrane</keyword>
<feature type="transmembrane region" description="Helical" evidence="1">
    <location>
        <begin position="151"/>
        <end position="170"/>
    </location>
</feature>
<feature type="transmembrane region" description="Helical" evidence="1">
    <location>
        <begin position="38"/>
        <end position="62"/>
    </location>
</feature>
<keyword evidence="1" id="KW-0472">Membrane</keyword>
<evidence type="ECO:0000256" key="1">
    <source>
        <dbReference type="SAM" id="Phobius"/>
    </source>
</evidence>
<dbReference type="PANTHER" id="PTHR34989:SF1">
    <property type="entry name" value="PROTEIN HDED"/>
    <property type="match status" value="1"/>
</dbReference>
<dbReference type="EMBL" id="AP026801">
    <property type="protein sequence ID" value="BDR55619.1"/>
    <property type="molecule type" value="Genomic_DNA"/>
</dbReference>
<sequence>MLNDQYEGTRKKFRWVSLIFGIIMAVLGLVVFMHPAKFALTVTWLFSIAILINGILSFIFWYDIGRDGYPKPGVLLIDAILDVILAVIIMASPGVDKFVMLGYMFAFWFIFDSATSLSMASLSFHPGFNMILGILGLILGVIMLFTPMIGAVTVAYIAGAYMIIFGIMLISRAF</sequence>
<dbReference type="GO" id="GO:0005886">
    <property type="term" value="C:plasma membrane"/>
    <property type="evidence" value="ECO:0007669"/>
    <property type="project" value="TreeGrafter"/>
</dbReference>
<organism evidence="2 3">
    <name type="scientific">Xylocopilactobacillus apis</name>
    <dbReference type="NCBI Taxonomy" id="2932183"/>
    <lineage>
        <taxon>Bacteria</taxon>
        <taxon>Bacillati</taxon>
        <taxon>Bacillota</taxon>
        <taxon>Bacilli</taxon>
        <taxon>Lactobacillales</taxon>
        <taxon>Lactobacillaceae</taxon>
        <taxon>Xylocopilactobacillus</taxon>
    </lineage>
</organism>
<evidence type="ECO:0000313" key="2">
    <source>
        <dbReference type="EMBL" id="BDR55619.1"/>
    </source>
</evidence>
<feature type="transmembrane region" description="Helical" evidence="1">
    <location>
        <begin position="74"/>
        <end position="92"/>
    </location>
</feature>